<keyword evidence="6" id="KW-0653">Protein transport</keyword>
<evidence type="ECO:0000256" key="8">
    <source>
        <dbReference type="ARBA" id="ARBA00023136"/>
    </source>
</evidence>
<reference evidence="10" key="1">
    <citation type="submission" date="2018-06" db="EMBL/GenBank/DDBJ databases">
        <authorList>
            <person name="Zhirakovskaya E."/>
        </authorList>
    </citation>
    <scope>NUCLEOTIDE SEQUENCE</scope>
</reference>
<evidence type="ECO:0000256" key="3">
    <source>
        <dbReference type="ARBA" id="ARBA00022475"/>
    </source>
</evidence>
<dbReference type="Pfam" id="PF04612">
    <property type="entry name" value="T2SSM"/>
    <property type="match status" value="1"/>
</dbReference>
<keyword evidence="7 9" id="KW-1133">Transmembrane helix</keyword>
<dbReference type="AlphaFoldDB" id="A0A3B0XYH1"/>
<evidence type="ECO:0000313" key="10">
    <source>
        <dbReference type="EMBL" id="VAW73428.1"/>
    </source>
</evidence>
<keyword evidence="2" id="KW-0813">Transport</keyword>
<evidence type="ECO:0000256" key="1">
    <source>
        <dbReference type="ARBA" id="ARBA00004377"/>
    </source>
</evidence>
<dbReference type="GO" id="GO:0015628">
    <property type="term" value="P:protein secretion by the type II secretion system"/>
    <property type="evidence" value="ECO:0007669"/>
    <property type="project" value="InterPro"/>
</dbReference>
<keyword evidence="8 9" id="KW-0472">Membrane</keyword>
<dbReference type="EMBL" id="UOFL01000043">
    <property type="protein sequence ID" value="VAW73428.1"/>
    <property type="molecule type" value="Genomic_DNA"/>
</dbReference>
<evidence type="ECO:0000256" key="6">
    <source>
        <dbReference type="ARBA" id="ARBA00022927"/>
    </source>
</evidence>
<dbReference type="PIRSF" id="PIRSF006291">
    <property type="entry name" value="GspM"/>
    <property type="match status" value="1"/>
</dbReference>
<comment type="subcellular location">
    <subcellularLocation>
        <location evidence="1">Cell inner membrane</location>
        <topology evidence="1">Single-pass membrane protein</topology>
    </subcellularLocation>
</comment>
<dbReference type="GO" id="GO:0015627">
    <property type="term" value="C:type II protein secretion system complex"/>
    <property type="evidence" value="ECO:0007669"/>
    <property type="project" value="InterPro"/>
</dbReference>
<evidence type="ECO:0008006" key="11">
    <source>
        <dbReference type="Google" id="ProtNLM"/>
    </source>
</evidence>
<organism evidence="10">
    <name type="scientific">hydrothermal vent metagenome</name>
    <dbReference type="NCBI Taxonomy" id="652676"/>
    <lineage>
        <taxon>unclassified sequences</taxon>
        <taxon>metagenomes</taxon>
        <taxon>ecological metagenomes</taxon>
    </lineage>
</organism>
<gene>
    <name evidence="10" type="ORF">MNBD_GAMMA12-3361</name>
</gene>
<dbReference type="Gene3D" id="3.30.1360.100">
    <property type="entry name" value="General secretion pathway protein M, EpsM"/>
    <property type="match status" value="1"/>
</dbReference>
<evidence type="ECO:0000256" key="9">
    <source>
        <dbReference type="SAM" id="Phobius"/>
    </source>
</evidence>
<sequence length="172" mass="19782">MKQALNQSIQQVREWLLSREPRERILILICGALLALFLLHAMIWSPLLNGYESTKSQLHKLRQDVVWMRSAAKVLLTNKRHQPLKTSTSQGSLPTIVDQSARSSGMINVIKRVEPRKDKVQVILQHANFGKLLQWIEILHQRHKLSITQISINRTKQAGFVNVRVVLSRLSQ</sequence>
<evidence type="ECO:0000256" key="5">
    <source>
        <dbReference type="ARBA" id="ARBA00022692"/>
    </source>
</evidence>
<protein>
    <recommendedName>
        <fullName evidence="11">General secretion pathway protein M</fullName>
    </recommendedName>
</protein>
<keyword evidence="3" id="KW-1003">Cell membrane</keyword>
<name>A0A3B0XYH1_9ZZZZ</name>
<evidence type="ECO:0000256" key="2">
    <source>
        <dbReference type="ARBA" id="ARBA00022448"/>
    </source>
</evidence>
<dbReference type="InterPro" id="IPR007690">
    <property type="entry name" value="T2SS_GspM"/>
</dbReference>
<feature type="transmembrane region" description="Helical" evidence="9">
    <location>
        <begin position="25"/>
        <end position="47"/>
    </location>
</feature>
<accession>A0A3B0XYH1</accession>
<keyword evidence="5 9" id="KW-0812">Transmembrane</keyword>
<dbReference type="SUPFAM" id="SSF103054">
    <property type="entry name" value="General secretion pathway protein M, EpsM"/>
    <property type="match status" value="1"/>
</dbReference>
<dbReference type="InterPro" id="IPR023229">
    <property type="entry name" value="T2SS_M_periplasmic_sf"/>
</dbReference>
<proteinExistence type="predicted"/>
<evidence type="ECO:0000256" key="7">
    <source>
        <dbReference type="ARBA" id="ARBA00022989"/>
    </source>
</evidence>
<keyword evidence="4" id="KW-0997">Cell inner membrane</keyword>
<evidence type="ECO:0000256" key="4">
    <source>
        <dbReference type="ARBA" id="ARBA00022519"/>
    </source>
</evidence>
<dbReference type="GO" id="GO:0005886">
    <property type="term" value="C:plasma membrane"/>
    <property type="evidence" value="ECO:0007669"/>
    <property type="project" value="UniProtKB-SubCell"/>
</dbReference>